<protein>
    <submittedName>
        <fullName evidence="1">Uncharacterized protein</fullName>
    </submittedName>
</protein>
<dbReference type="OrthoDB" id="775356at2759"/>
<evidence type="ECO:0000313" key="1">
    <source>
        <dbReference type="EMBL" id="THU93572.1"/>
    </source>
</evidence>
<sequence>MNRNPNRYSVIALFSMVAEQDVEVEIWPEVPHKRLRDLNGKISTQSKKNFVLERDVFYLDSQIPLLIQNKMALSEVKRTHEEVDLTEGRYPDSNNRKLYQLQPLLSKPCHIAALCQLISISTPVRAADAFAKFDIGILSFPFTTVTSYQPGATFGDRSRGKERSMEVLLKSVVGTWGRRRAGIFRDAALTPIDGAEVLD</sequence>
<proteinExistence type="predicted"/>
<accession>A0A4S8LVG4</accession>
<evidence type="ECO:0000313" key="2">
    <source>
        <dbReference type="Proteomes" id="UP000297245"/>
    </source>
</evidence>
<reference evidence="1 2" key="1">
    <citation type="journal article" date="2019" name="Nat. Ecol. Evol.">
        <title>Megaphylogeny resolves global patterns of mushroom evolution.</title>
        <authorList>
            <person name="Varga T."/>
            <person name="Krizsan K."/>
            <person name="Foldi C."/>
            <person name="Dima B."/>
            <person name="Sanchez-Garcia M."/>
            <person name="Sanchez-Ramirez S."/>
            <person name="Szollosi G.J."/>
            <person name="Szarkandi J.G."/>
            <person name="Papp V."/>
            <person name="Albert L."/>
            <person name="Andreopoulos W."/>
            <person name="Angelini C."/>
            <person name="Antonin V."/>
            <person name="Barry K.W."/>
            <person name="Bougher N.L."/>
            <person name="Buchanan P."/>
            <person name="Buyck B."/>
            <person name="Bense V."/>
            <person name="Catcheside P."/>
            <person name="Chovatia M."/>
            <person name="Cooper J."/>
            <person name="Damon W."/>
            <person name="Desjardin D."/>
            <person name="Finy P."/>
            <person name="Geml J."/>
            <person name="Haridas S."/>
            <person name="Hughes K."/>
            <person name="Justo A."/>
            <person name="Karasinski D."/>
            <person name="Kautmanova I."/>
            <person name="Kiss B."/>
            <person name="Kocsube S."/>
            <person name="Kotiranta H."/>
            <person name="LaButti K.M."/>
            <person name="Lechner B.E."/>
            <person name="Liimatainen K."/>
            <person name="Lipzen A."/>
            <person name="Lukacs Z."/>
            <person name="Mihaltcheva S."/>
            <person name="Morgado L.N."/>
            <person name="Niskanen T."/>
            <person name="Noordeloos M.E."/>
            <person name="Ohm R.A."/>
            <person name="Ortiz-Santana B."/>
            <person name="Ovrebo C."/>
            <person name="Racz N."/>
            <person name="Riley R."/>
            <person name="Savchenko A."/>
            <person name="Shiryaev A."/>
            <person name="Soop K."/>
            <person name="Spirin V."/>
            <person name="Szebenyi C."/>
            <person name="Tomsovsky M."/>
            <person name="Tulloss R.E."/>
            <person name="Uehling J."/>
            <person name="Grigoriev I.V."/>
            <person name="Vagvolgyi C."/>
            <person name="Papp T."/>
            <person name="Martin F.M."/>
            <person name="Miettinen O."/>
            <person name="Hibbett D.S."/>
            <person name="Nagy L.G."/>
        </authorList>
    </citation>
    <scope>NUCLEOTIDE SEQUENCE [LARGE SCALE GENOMIC DNA]</scope>
    <source>
        <strain evidence="1 2">CBS 962.96</strain>
    </source>
</reference>
<dbReference type="Proteomes" id="UP000297245">
    <property type="component" value="Unassembled WGS sequence"/>
</dbReference>
<dbReference type="EMBL" id="ML179246">
    <property type="protein sequence ID" value="THU93572.1"/>
    <property type="molecule type" value="Genomic_DNA"/>
</dbReference>
<gene>
    <name evidence="1" type="ORF">K435DRAFT_861414</name>
</gene>
<organism evidence="1 2">
    <name type="scientific">Dendrothele bispora (strain CBS 962.96)</name>
    <dbReference type="NCBI Taxonomy" id="1314807"/>
    <lineage>
        <taxon>Eukaryota</taxon>
        <taxon>Fungi</taxon>
        <taxon>Dikarya</taxon>
        <taxon>Basidiomycota</taxon>
        <taxon>Agaricomycotina</taxon>
        <taxon>Agaricomycetes</taxon>
        <taxon>Agaricomycetidae</taxon>
        <taxon>Agaricales</taxon>
        <taxon>Agaricales incertae sedis</taxon>
        <taxon>Dendrothele</taxon>
    </lineage>
</organism>
<name>A0A4S8LVG4_DENBC</name>
<keyword evidence="2" id="KW-1185">Reference proteome</keyword>
<dbReference type="AlphaFoldDB" id="A0A4S8LVG4"/>